<dbReference type="AlphaFoldDB" id="A0A4R1C0L0"/>
<keyword evidence="3" id="KW-1185">Reference proteome</keyword>
<dbReference type="EMBL" id="SJZJ01000015">
    <property type="protein sequence ID" value="TCJ23911.1"/>
    <property type="molecule type" value="Genomic_DNA"/>
</dbReference>
<evidence type="ECO:0000256" key="1">
    <source>
        <dbReference type="SAM" id="MobiDB-lite"/>
    </source>
</evidence>
<protein>
    <submittedName>
        <fullName evidence="2">Pyridoxamine 5'-phosphate oxidase family protein</fullName>
    </submittedName>
</protein>
<accession>A0A4R1C0L0</accession>
<dbReference type="Gene3D" id="2.30.110.10">
    <property type="entry name" value="Electron Transport, Fmn-binding Protein, Chain A"/>
    <property type="match status" value="1"/>
</dbReference>
<evidence type="ECO:0000313" key="2">
    <source>
        <dbReference type="EMBL" id="TCJ23911.1"/>
    </source>
</evidence>
<gene>
    <name evidence="2" type="ORF">EPD65_09850</name>
</gene>
<reference evidence="2 3" key="1">
    <citation type="submission" date="2019-03" db="EMBL/GenBank/DDBJ databases">
        <authorList>
            <person name="Kim M.K.M."/>
        </authorList>
    </citation>
    <scope>NUCLEOTIDE SEQUENCE [LARGE SCALE GENOMIC DNA]</scope>
    <source>
        <strain evidence="2 3">18JY15-6</strain>
    </source>
</reference>
<organism evidence="2 3">
    <name type="scientific">Nocardioides jejuensis</name>
    <dbReference type="NCBI Taxonomy" id="2502782"/>
    <lineage>
        <taxon>Bacteria</taxon>
        <taxon>Bacillati</taxon>
        <taxon>Actinomycetota</taxon>
        <taxon>Actinomycetes</taxon>
        <taxon>Propionibacteriales</taxon>
        <taxon>Nocardioidaceae</taxon>
        <taxon>Nocardioides</taxon>
    </lineage>
</organism>
<dbReference type="Pfam" id="PF12900">
    <property type="entry name" value="Pyridox_ox_2"/>
    <property type="match status" value="1"/>
</dbReference>
<comment type="caution">
    <text evidence="2">The sequence shown here is derived from an EMBL/GenBank/DDBJ whole genome shotgun (WGS) entry which is preliminary data.</text>
</comment>
<dbReference type="Proteomes" id="UP000295453">
    <property type="component" value="Unassembled WGS sequence"/>
</dbReference>
<dbReference type="OrthoDB" id="5193072at2"/>
<dbReference type="SUPFAM" id="SSF50475">
    <property type="entry name" value="FMN-binding split barrel"/>
    <property type="match status" value="1"/>
</dbReference>
<feature type="compositionally biased region" description="Basic and acidic residues" evidence="1">
    <location>
        <begin position="28"/>
        <end position="40"/>
    </location>
</feature>
<dbReference type="InterPro" id="IPR012349">
    <property type="entry name" value="Split_barrel_FMN-bd"/>
</dbReference>
<name>A0A4R1C0L0_9ACTN</name>
<feature type="region of interest" description="Disordered" evidence="1">
    <location>
        <begin position="58"/>
        <end position="95"/>
    </location>
</feature>
<feature type="region of interest" description="Disordered" evidence="1">
    <location>
        <begin position="17"/>
        <end position="45"/>
    </location>
</feature>
<evidence type="ECO:0000313" key="3">
    <source>
        <dbReference type="Proteomes" id="UP000295453"/>
    </source>
</evidence>
<sequence length="243" mass="26577">MLEALNLVMDRVVPVAPRPAGNELDQPDPGHDEDHHGADHGHRHPRPSLVRVVVPHHRPLLPPAHPGCSPQRSLAHPRGTSERGPARSGPGTRAPAFPCAHAGGMDTELHYRECRDLLGATTVGRCAISTPQGPVIVPVNHTVVDDALILRTSPYSQLGTYGWSARVAYEVDSYDEATRSGWSVVALGTCERIDNVAEATFLRTFHDPDPWAQGARTLFLRLRWDQLTGRRIGMTRMDTRSAG</sequence>
<dbReference type="InterPro" id="IPR024747">
    <property type="entry name" value="Pyridox_Oxase-rel"/>
</dbReference>
<proteinExistence type="predicted"/>